<accession>A0ABR1JQR2</accession>
<dbReference type="Gene3D" id="3.30.1330.30">
    <property type="match status" value="1"/>
</dbReference>
<feature type="region of interest" description="Disordered" evidence="1">
    <location>
        <begin position="1"/>
        <end position="25"/>
    </location>
</feature>
<protein>
    <submittedName>
        <fullName evidence="2">RNase P and RNase MRP subunit</fullName>
        <ecNumber evidence="2">3.1.26.5</ecNumber>
    </submittedName>
</protein>
<dbReference type="PANTHER" id="PTHR28272">
    <property type="entry name" value="RIBONUCLEASES P/MRP PROTEIN SUBUNIT POP3"/>
    <property type="match status" value="1"/>
</dbReference>
<organism evidence="2 3">
    <name type="scientific">Marasmiellus scandens</name>
    <dbReference type="NCBI Taxonomy" id="2682957"/>
    <lineage>
        <taxon>Eukaryota</taxon>
        <taxon>Fungi</taxon>
        <taxon>Dikarya</taxon>
        <taxon>Basidiomycota</taxon>
        <taxon>Agaricomycotina</taxon>
        <taxon>Agaricomycetes</taxon>
        <taxon>Agaricomycetidae</taxon>
        <taxon>Agaricales</taxon>
        <taxon>Marasmiineae</taxon>
        <taxon>Omphalotaceae</taxon>
        <taxon>Marasmiellus</taxon>
    </lineage>
</organism>
<reference evidence="2 3" key="1">
    <citation type="submission" date="2024-01" db="EMBL/GenBank/DDBJ databases">
        <title>A draft genome for the cacao thread blight pathogen Marasmiellus scandens.</title>
        <authorList>
            <person name="Baruah I.K."/>
            <person name="Leung J."/>
            <person name="Bukari Y."/>
            <person name="Amoako-Attah I."/>
            <person name="Meinhardt L.W."/>
            <person name="Bailey B.A."/>
            <person name="Cohen S.P."/>
        </authorList>
    </citation>
    <scope>NUCLEOTIDE SEQUENCE [LARGE SCALE GENOMIC DNA]</scope>
    <source>
        <strain evidence="2 3">GH-19</strain>
    </source>
</reference>
<sequence>MSEKTVRVHTHVSNRTKQKQKTESKTVFKPVLDNPLRIHWPSVPVNLQNLVLSQLLSLFDGISQHHRVHRKRKREPKPESLSQNKKRKVGEKVAEGGPPDQQDISMSSSETPQSPLVHTNTEASSSSGPSLSQPDDASIESPAIMRHFTTGINAVTKRLESQVSRIRLSSSNVSSSNPPPIKLVLVCRADVDPPILIDHLPHLVAACNSSKTTEPVLLIPLPKGAEFTLADALGVRRAAALALDAGTPGLASLTSLLESVPVLSASWLTIPSITPKALPLMQTHIKQLRTTAPKDMKAAKQNRTEGRAAAKEKKRQAK</sequence>
<dbReference type="EC" id="3.1.26.5" evidence="2"/>
<feature type="region of interest" description="Disordered" evidence="1">
    <location>
        <begin position="292"/>
        <end position="318"/>
    </location>
</feature>
<dbReference type="EMBL" id="JBANRG010000006">
    <property type="protein sequence ID" value="KAK7465401.1"/>
    <property type="molecule type" value="Genomic_DNA"/>
</dbReference>
<feature type="compositionally biased region" description="Basic residues" evidence="1">
    <location>
        <begin position="7"/>
        <end position="19"/>
    </location>
</feature>
<comment type="caution">
    <text evidence="2">The sequence shown here is derived from an EMBL/GenBank/DDBJ whole genome shotgun (WGS) entry which is preliminary data.</text>
</comment>
<dbReference type="InterPro" id="IPR013241">
    <property type="entry name" value="RNase_P_Pop3"/>
</dbReference>
<feature type="compositionally biased region" description="Polar residues" evidence="1">
    <location>
        <begin position="102"/>
        <end position="123"/>
    </location>
</feature>
<evidence type="ECO:0000256" key="1">
    <source>
        <dbReference type="SAM" id="MobiDB-lite"/>
    </source>
</evidence>
<name>A0ABR1JQR2_9AGAR</name>
<feature type="region of interest" description="Disordered" evidence="1">
    <location>
        <begin position="65"/>
        <end position="137"/>
    </location>
</feature>
<feature type="compositionally biased region" description="Basic and acidic residues" evidence="1">
    <location>
        <begin position="292"/>
        <end position="311"/>
    </location>
</feature>
<evidence type="ECO:0000313" key="3">
    <source>
        <dbReference type="Proteomes" id="UP001498398"/>
    </source>
</evidence>
<dbReference type="Proteomes" id="UP001498398">
    <property type="component" value="Unassembled WGS sequence"/>
</dbReference>
<evidence type="ECO:0000313" key="2">
    <source>
        <dbReference type="EMBL" id="KAK7465401.1"/>
    </source>
</evidence>
<dbReference type="PANTHER" id="PTHR28272:SF1">
    <property type="entry name" value="RIBONUCLEASES P_MRP PROTEIN SUBUNIT POP3"/>
    <property type="match status" value="1"/>
</dbReference>
<dbReference type="InterPro" id="IPR029064">
    <property type="entry name" value="Ribosomal_eL30-like_sf"/>
</dbReference>
<proteinExistence type="predicted"/>
<dbReference type="GO" id="GO:0004526">
    <property type="term" value="F:ribonuclease P activity"/>
    <property type="evidence" value="ECO:0007669"/>
    <property type="project" value="UniProtKB-EC"/>
</dbReference>
<dbReference type="Pfam" id="PF08228">
    <property type="entry name" value="RNase_P_pop3"/>
    <property type="match status" value="1"/>
</dbReference>
<keyword evidence="2" id="KW-0378">Hydrolase</keyword>
<gene>
    <name evidence="2" type="primary">POP3</name>
    <name evidence="2" type="ORF">VKT23_005379</name>
</gene>
<feature type="compositionally biased region" description="Basic residues" evidence="1">
    <location>
        <begin position="65"/>
        <end position="75"/>
    </location>
</feature>
<keyword evidence="3" id="KW-1185">Reference proteome</keyword>